<dbReference type="Gene3D" id="2.20.110.10">
    <property type="entry name" value="Histone H3 K4-specific methyltransferase SET7/9 N-terminal domain"/>
    <property type="match status" value="1"/>
</dbReference>
<dbReference type="Pfam" id="PF07661">
    <property type="entry name" value="MORN_2"/>
    <property type="match status" value="1"/>
</dbReference>
<keyword evidence="3" id="KW-1185">Reference proteome</keyword>
<gene>
    <name evidence="2" type="ORF">GCM10022389_24530</name>
</gene>
<evidence type="ECO:0000313" key="3">
    <source>
        <dbReference type="Proteomes" id="UP001500367"/>
    </source>
</evidence>
<feature type="signal peptide" evidence="1">
    <location>
        <begin position="1"/>
        <end position="18"/>
    </location>
</feature>
<evidence type="ECO:0000256" key="1">
    <source>
        <dbReference type="SAM" id="SignalP"/>
    </source>
</evidence>
<evidence type="ECO:0000313" key="2">
    <source>
        <dbReference type="EMBL" id="GAA4077687.1"/>
    </source>
</evidence>
<comment type="caution">
    <text evidence="2">The sequence shown here is derived from an EMBL/GenBank/DDBJ whole genome shotgun (WGS) entry which is preliminary data.</text>
</comment>
<feature type="chain" id="PRO_5047398486" description="Membrane-binding protein" evidence="1">
    <location>
        <begin position="19"/>
        <end position="116"/>
    </location>
</feature>
<protein>
    <recommendedName>
        <fullName evidence="4">Membrane-binding protein</fullName>
    </recommendedName>
</protein>
<reference evidence="3" key="1">
    <citation type="journal article" date="2019" name="Int. J. Syst. Evol. Microbiol.">
        <title>The Global Catalogue of Microorganisms (GCM) 10K type strain sequencing project: providing services to taxonomists for standard genome sequencing and annotation.</title>
        <authorList>
            <consortium name="The Broad Institute Genomics Platform"/>
            <consortium name="The Broad Institute Genome Sequencing Center for Infectious Disease"/>
            <person name="Wu L."/>
            <person name="Ma J."/>
        </authorList>
    </citation>
    <scope>NUCLEOTIDE SEQUENCE [LARGE SCALE GENOMIC DNA]</scope>
    <source>
        <strain evidence="3">JCM 17069</strain>
    </source>
</reference>
<keyword evidence="1" id="KW-0732">Signal</keyword>
<name>A0ABP7VZ37_9FLAO</name>
<dbReference type="EMBL" id="BAABCT010000007">
    <property type="protein sequence ID" value="GAA4077687.1"/>
    <property type="molecule type" value="Genomic_DNA"/>
</dbReference>
<dbReference type="Proteomes" id="UP001500367">
    <property type="component" value="Unassembled WGS sequence"/>
</dbReference>
<dbReference type="InterPro" id="IPR011652">
    <property type="entry name" value="MORN_2"/>
</dbReference>
<evidence type="ECO:0008006" key="4">
    <source>
        <dbReference type="Google" id="ProtNLM"/>
    </source>
</evidence>
<dbReference type="RefSeq" id="WP_298304855.1">
    <property type="nucleotide sequence ID" value="NZ_BAABCT010000007.1"/>
</dbReference>
<dbReference type="SUPFAM" id="SSF82185">
    <property type="entry name" value="Histone H3 K4-specific methyltransferase SET7/9 N-terminal domain"/>
    <property type="match status" value="1"/>
</dbReference>
<organism evidence="2 3">
    <name type="scientific">Flavobacterium cheonanense</name>
    <dbReference type="NCBI Taxonomy" id="706183"/>
    <lineage>
        <taxon>Bacteria</taxon>
        <taxon>Pseudomonadati</taxon>
        <taxon>Bacteroidota</taxon>
        <taxon>Flavobacteriia</taxon>
        <taxon>Flavobacteriales</taxon>
        <taxon>Flavobacteriaceae</taxon>
        <taxon>Flavobacterium</taxon>
    </lineage>
</organism>
<sequence>MKNLLLTLVILISGLSFGQAIEPVLEAENGLVKATYHYENGAVQQVGYFKDGKLDGKWTSYDVNGNVSAIAEYTNGEKSGKWMFYSNGSTVSEVSYVDNRIVDVKKFSQNSIADKD</sequence>
<proteinExistence type="predicted"/>
<accession>A0ABP7VZ37</accession>